<dbReference type="Pfam" id="PF07463">
    <property type="entry name" value="NUMOD4"/>
    <property type="match status" value="1"/>
</dbReference>
<dbReference type="InterPro" id="IPR010902">
    <property type="entry name" value="NUMOD4"/>
</dbReference>
<proteinExistence type="predicted"/>
<dbReference type="Pfam" id="PF13392">
    <property type="entry name" value="HNH_3"/>
    <property type="match status" value="1"/>
</dbReference>
<dbReference type="AlphaFoldDB" id="A0A2T6GBB8"/>
<dbReference type="InterPro" id="IPR044925">
    <property type="entry name" value="His-Me_finger_sf"/>
</dbReference>
<evidence type="ECO:0000313" key="2">
    <source>
        <dbReference type="EMBL" id="PUA41458.1"/>
    </source>
</evidence>
<organism evidence="2 3">
    <name type="scientific">Pseudomonas protegens</name>
    <dbReference type="NCBI Taxonomy" id="380021"/>
    <lineage>
        <taxon>Bacteria</taxon>
        <taxon>Pseudomonadati</taxon>
        <taxon>Pseudomonadota</taxon>
        <taxon>Gammaproteobacteria</taxon>
        <taxon>Pseudomonadales</taxon>
        <taxon>Pseudomonadaceae</taxon>
        <taxon>Pseudomonas</taxon>
    </lineage>
</organism>
<dbReference type="Proteomes" id="UP000244178">
    <property type="component" value="Unassembled WGS sequence"/>
</dbReference>
<evidence type="ECO:0000259" key="1">
    <source>
        <dbReference type="SMART" id="SM00507"/>
    </source>
</evidence>
<dbReference type="RefSeq" id="WP_108546490.1">
    <property type="nucleotide sequence ID" value="NZ_PYJM01000013.1"/>
</dbReference>
<comment type="caution">
    <text evidence="2">The sequence shown here is derived from an EMBL/GenBank/DDBJ whole genome shotgun (WGS) entry which is preliminary data.</text>
</comment>
<reference evidence="2 3" key="1">
    <citation type="submission" date="2018-03" db="EMBL/GenBank/DDBJ databases">
        <title>Draft genome sequence of the plant growth promoting rhizobacterium Pseudomonas protegens strain BNJ-SS-45 isolated from wheat (Triticum aestivum) rhizosphere.</title>
        <authorList>
            <person name="Bajpai A."/>
            <person name="Shende K."/>
            <person name="Meena N."/>
            <person name="Upadhyayula S.R."/>
            <person name="Suravajhala P."/>
            <person name="Medicherla K.M."/>
            <person name="Johri B.N."/>
        </authorList>
    </citation>
    <scope>NUCLEOTIDE SEQUENCE [LARGE SCALE GENOMIC DNA]</scope>
    <source>
        <strain evidence="2 3">BNJ-SS-45</strain>
    </source>
</reference>
<dbReference type="Gene3D" id="3.90.75.20">
    <property type="match status" value="1"/>
</dbReference>
<dbReference type="InterPro" id="IPR003615">
    <property type="entry name" value="HNH_nuc"/>
</dbReference>
<dbReference type="EMBL" id="PYJM01000013">
    <property type="protein sequence ID" value="PUA41458.1"/>
    <property type="molecule type" value="Genomic_DNA"/>
</dbReference>
<gene>
    <name evidence="2" type="ORF">C5U62_32000</name>
</gene>
<accession>A0A2T6GBB8</accession>
<dbReference type="SUPFAM" id="SSF54060">
    <property type="entry name" value="His-Me finger endonucleases"/>
    <property type="match status" value="1"/>
</dbReference>
<dbReference type="GO" id="GO:0016788">
    <property type="term" value="F:hydrolase activity, acting on ester bonds"/>
    <property type="evidence" value="ECO:0007669"/>
    <property type="project" value="InterPro"/>
</dbReference>
<feature type="domain" description="HNH nuclease" evidence="1">
    <location>
        <begin position="50"/>
        <end position="98"/>
    </location>
</feature>
<name>A0A2T6GBB8_9PSED</name>
<dbReference type="SMART" id="SM00507">
    <property type="entry name" value="HNHc"/>
    <property type="match status" value="1"/>
</dbReference>
<protein>
    <submittedName>
        <fullName evidence="2">Endodeoxyribonuclease</fullName>
    </submittedName>
</protein>
<evidence type="ECO:0000313" key="3">
    <source>
        <dbReference type="Proteomes" id="UP000244178"/>
    </source>
</evidence>
<sequence length="170" mass="19008">MNEIWREVAGYDGRYRVSSDGRVIGPKGKVLMPIPNKHGYPRAQLYKDHKRKTRFVHQLVAEAFISNPLGHPQINHIDGIKTNNNVSNLEWCTQSENTMHAFKLGLLAPITGEKNGQSKLSEVQVKEILSHDSSVNGQALAKLYGVSKSLISLIRNKKIWAGTCLNPPQQ</sequence>